<protein>
    <submittedName>
        <fullName evidence="1">Uncharacterized protein</fullName>
    </submittedName>
</protein>
<accession>A0A0E9V0M0</accession>
<dbReference type="EMBL" id="GBXM01031614">
    <property type="protein sequence ID" value="JAH76963.1"/>
    <property type="molecule type" value="Transcribed_RNA"/>
</dbReference>
<organism evidence="1">
    <name type="scientific">Anguilla anguilla</name>
    <name type="common">European freshwater eel</name>
    <name type="synonym">Muraena anguilla</name>
    <dbReference type="NCBI Taxonomy" id="7936"/>
    <lineage>
        <taxon>Eukaryota</taxon>
        <taxon>Metazoa</taxon>
        <taxon>Chordata</taxon>
        <taxon>Craniata</taxon>
        <taxon>Vertebrata</taxon>
        <taxon>Euteleostomi</taxon>
        <taxon>Actinopterygii</taxon>
        <taxon>Neopterygii</taxon>
        <taxon>Teleostei</taxon>
        <taxon>Anguilliformes</taxon>
        <taxon>Anguillidae</taxon>
        <taxon>Anguilla</taxon>
    </lineage>
</organism>
<sequence length="53" mass="6289">MFQVNWKCCGPCHRDVCACVYVKSVDGYLSLKQGHLYLCLKHVALFYDQKQWY</sequence>
<proteinExistence type="predicted"/>
<dbReference type="AlphaFoldDB" id="A0A0E9V0M0"/>
<reference evidence="1" key="2">
    <citation type="journal article" date="2015" name="Fish Shellfish Immunol.">
        <title>Early steps in the European eel (Anguilla anguilla)-Vibrio vulnificus interaction in the gills: Role of the RtxA13 toxin.</title>
        <authorList>
            <person name="Callol A."/>
            <person name="Pajuelo D."/>
            <person name="Ebbesson L."/>
            <person name="Teles M."/>
            <person name="MacKenzie S."/>
            <person name="Amaro C."/>
        </authorList>
    </citation>
    <scope>NUCLEOTIDE SEQUENCE</scope>
</reference>
<evidence type="ECO:0000313" key="1">
    <source>
        <dbReference type="EMBL" id="JAH71592.1"/>
    </source>
</evidence>
<reference evidence="1" key="1">
    <citation type="submission" date="2014-11" db="EMBL/GenBank/DDBJ databases">
        <authorList>
            <person name="Amaro Gonzalez C."/>
        </authorList>
    </citation>
    <scope>NUCLEOTIDE SEQUENCE</scope>
</reference>
<dbReference type="EMBL" id="GBXM01036985">
    <property type="protein sequence ID" value="JAH71592.1"/>
    <property type="molecule type" value="Transcribed_RNA"/>
</dbReference>
<name>A0A0E9V0M0_ANGAN</name>